<protein>
    <submittedName>
        <fullName evidence="2">Uncharacterized protein LOC105431517</fullName>
    </submittedName>
</protein>
<dbReference type="Proteomes" id="UP000504615">
    <property type="component" value="Unplaced"/>
</dbReference>
<gene>
    <name evidence="2" type="primary">LOC105431517</name>
</gene>
<dbReference type="AlphaFoldDB" id="A0A6I9WVY9"/>
<dbReference type="GeneID" id="105431517"/>
<evidence type="ECO:0000313" key="2">
    <source>
        <dbReference type="RefSeq" id="XP_011644057.1"/>
    </source>
</evidence>
<dbReference type="RefSeq" id="XP_011644057.1">
    <property type="nucleotide sequence ID" value="XM_011645755.2"/>
</dbReference>
<keyword evidence="1" id="KW-1185">Reference proteome</keyword>
<accession>A0A6I9WVY9</accession>
<proteinExistence type="predicted"/>
<organism evidence="1 2">
    <name type="scientific">Pogonomyrmex barbatus</name>
    <name type="common">red harvester ant</name>
    <dbReference type="NCBI Taxonomy" id="144034"/>
    <lineage>
        <taxon>Eukaryota</taxon>
        <taxon>Metazoa</taxon>
        <taxon>Ecdysozoa</taxon>
        <taxon>Arthropoda</taxon>
        <taxon>Hexapoda</taxon>
        <taxon>Insecta</taxon>
        <taxon>Pterygota</taxon>
        <taxon>Neoptera</taxon>
        <taxon>Endopterygota</taxon>
        <taxon>Hymenoptera</taxon>
        <taxon>Apocrita</taxon>
        <taxon>Aculeata</taxon>
        <taxon>Formicoidea</taxon>
        <taxon>Formicidae</taxon>
        <taxon>Myrmicinae</taxon>
        <taxon>Pogonomyrmex</taxon>
    </lineage>
</organism>
<reference evidence="2" key="1">
    <citation type="submission" date="2025-08" db="UniProtKB">
        <authorList>
            <consortium name="RefSeq"/>
        </authorList>
    </citation>
    <scope>IDENTIFICATION</scope>
</reference>
<evidence type="ECO:0000313" key="1">
    <source>
        <dbReference type="Proteomes" id="UP000504615"/>
    </source>
</evidence>
<name>A0A6I9WVY9_9HYME</name>
<dbReference type="KEGG" id="pbar:105431517"/>
<sequence>MAHALNLVDMTGFLTLNNANFNDKYFGSRSRAMSFLPDSFVSCKNTSNELNLIKIGKKHVITYHKHEQTGCSRAAYIDWQTVNQWLINIGQCLTNRHGSTNHLFCLV</sequence>